<dbReference type="InterPro" id="IPR013105">
    <property type="entry name" value="TPR_2"/>
</dbReference>
<dbReference type="OrthoDB" id="128717at2"/>
<dbReference type="InterPro" id="IPR027381">
    <property type="entry name" value="LytR/CpsA/Psr_C"/>
</dbReference>
<reference evidence="7" key="1">
    <citation type="submission" date="2005-08" db="EMBL/GenBank/DDBJ databases">
        <title>Complete sequence of chromosome 1 of Nitrosospira multiformis ATCC 25196.</title>
        <authorList>
            <person name="Copeland A."/>
            <person name="Lucas S."/>
            <person name="Lapidus A."/>
            <person name="Barry K."/>
            <person name="Detter J.C."/>
            <person name="Glavina T."/>
            <person name="Hammon N."/>
            <person name="Israni S."/>
            <person name="Pitluck S."/>
            <person name="Chain P."/>
            <person name="Malfatti S."/>
            <person name="Shin M."/>
            <person name="Vergez L."/>
            <person name="Schmutz J."/>
            <person name="Larimer F."/>
            <person name="Land M."/>
            <person name="Hauser L."/>
            <person name="Kyrpides N."/>
            <person name="Lykidis A."/>
            <person name="Richardson P."/>
        </authorList>
    </citation>
    <scope>NUCLEOTIDE SEQUENCE [LARGE SCALE GENOMIC DNA]</scope>
    <source>
        <strain evidence="7">ATCC 25196 / NCIMB 11849 / C 71</strain>
    </source>
</reference>
<evidence type="ECO:0000259" key="4">
    <source>
        <dbReference type="Pfam" id="PF13399"/>
    </source>
</evidence>
<organism evidence="5 7">
    <name type="scientific">Nitrosospira multiformis (strain ATCC 25196 / NCIMB 11849 / C 71)</name>
    <dbReference type="NCBI Taxonomy" id="323848"/>
    <lineage>
        <taxon>Bacteria</taxon>
        <taxon>Pseudomonadati</taxon>
        <taxon>Pseudomonadota</taxon>
        <taxon>Betaproteobacteria</taxon>
        <taxon>Nitrosomonadales</taxon>
        <taxon>Nitrosomonadaceae</taxon>
        <taxon>Nitrosospira</taxon>
    </lineage>
</organism>
<dbReference type="GO" id="GO:0009279">
    <property type="term" value="C:cell outer membrane"/>
    <property type="evidence" value="ECO:0007669"/>
    <property type="project" value="TreeGrafter"/>
</dbReference>
<evidence type="ECO:0000313" key="6">
    <source>
        <dbReference type="EMBL" id="SEF92815.1"/>
    </source>
</evidence>
<dbReference type="InterPro" id="IPR011990">
    <property type="entry name" value="TPR-like_helical_dom_sf"/>
</dbReference>
<feature type="repeat" description="TPR" evidence="3">
    <location>
        <begin position="49"/>
        <end position="82"/>
    </location>
</feature>
<evidence type="ECO:0000313" key="5">
    <source>
        <dbReference type="EMBL" id="ABB75642.1"/>
    </source>
</evidence>
<accession>Q2Y6H9</accession>
<feature type="repeat" description="TPR" evidence="3">
    <location>
        <begin position="83"/>
        <end position="116"/>
    </location>
</feature>
<keyword evidence="2 3" id="KW-0802">TPR repeat</keyword>
<dbReference type="PROSITE" id="PS50005">
    <property type="entry name" value="TPR"/>
    <property type="match status" value="3"/>
</dbReference>
<dbReference type="PROSITE" id="PS50293">
    <property type="entry name" value="TPR_REGION"/>
    <property type="match status" value="1"/>
</dbReference>
<reference evidence="6 8" key="4">
    <citation type="submission" date="2016-10" db="EMBL/GenBank/DDBJ databases">
        <authorList>
            <person name="de Groot N.N."/>
        </authorList>
    </citation>
    <scope>NUCLEOTIDE SEQUENCE [LARGE SCALE GENOMIC DNA]</scope>
    <source>
        <strain evidence="6 8">Nl13</strain>
    </source>
</reference>
<evidence type="ECO:0000313" key="7">
    <source>
        <dbReference type="Proteomes" id="UP000002718"/>
    </source>
</evidence>
<name>Q2Y6H9_NITMU</name>
<feature type="repeat" description="TPR" evidence="3">
    <location>
        <begin position="117"/>
        <end position="150"/>
    </location>
</feature>
<dbReference type="EMBL" id="FNVK01000016">
    <property type="protein sequence ID" value="SEF92815.1"/>
    <property type="molecule type" value="Genomic_DNA"/>
</dbReference>
<dbReference type="PANTHER" id="PTHR44858">
    <property type="entry name" value="TETRATRICOPEPTIDE REPEAT PROTEIN 6"/>
    <property type="match status" value="1"/>
</dbReference>
<dbReference type="eggNOG" id="COG0457">
    <property type="taxonomic scope" value="Bacteria"/>
</dbReference>
<dbReference type="InterPro" id="IPR050498">
    <property type="entry name" value="Ycf3"/>
</dbReference>
<dbReference type="Pfam" id="PF13399">
    <property type="entry name" value="LytR_C"/>
    <property type="match status" value="1"/>
</dbReference>
<dbReference type="Pfam" id="PF13432">
    <property type="entry name" value="TPR_16"/>
    <property type="match status" value="1"/>
</dbReference>
<keyword evidence="7" id="KW-1185">Reference proteome</keyword>
<dbReference type="AlphaFoldDB" id="Q2Y6H9"/>
<dbReference type="Gene3D" id="1.25.40.10">
    <property type="entry name" value="Tetratricopeptide repeat domain"/>
    <property type="match status" value="1"/>
</dbReference>
<evidence type="ECO:0000256" key="1">
    <source>
        <dbReference type="ARBA" id="ARBA00022737"/>
    </source>
</evidence>
<reference evidence="5" key="2">
    <citation type="submission" date="2005-08" db="EMBL/GenBank/DDBJ databases">
        <title>Complete sequence of Chromosome 1 of Nitrosospira multiformis ATCC 25196.</title>
        <authorList>
            <consortium name="US DOE Joint Genome Institute"/>
            <person name="Copeland A."/>
            <person name="Lucas S."/>
            <person name="Lapidus A."/>
            <person name="Barry K."/>
            <person name="Detter J.C."/>
            <person name="Glavina T."/>
            <person name="Hammon N."/>
            <person name="Israni S."/>
            <person name="Pitluck S."/>
            <person name="Chain P."/>
            <person name="Malfatti S."/>
            <person name="Shin M."/>
            <person name="Vergez L."/>
            <person name="Schmutz J."/>
            <person name="Larimer F."/>
            <person name="Land M."/>
            <person name="Hauser L."/>
            <person name="Kyrpides N."/>
            <person name="Lykidis A."/>
            <person name="Richardson P."/>
        </authorList>
    </citation>
    <scope>NUCLEOTIDE SEQUENCE</scope>
    <source>
        <strain evidence="5">ATCC 25196</strain>
    </source>
</reference>
<reference evidence="5 7" key="3">
    <citation type="journal article" date="2008" name="Appl. Environ. Microbiol.">
        <title>Complete genome sequence of Nitrosospira multiformis, an ammonia-oxidizing bacterium from the soil environment.</title>
        <authorList>
            <person name="Norton J.M."/>
            <person name="Klotz M.G."/>
            <person name="Stein L.Y."/>
            <person name="Arp D.J."/>
            <person name="Bottomley P.J."/>
            <person name="Chain P.S."/>
            <person name="Hauser L.J."/>
            <person name="Land M.L."/>
            <person name="Larimer F.W."/>
            <person name="Shin M.W."/>
            <person name="Starkenburg S.R."/>
        </authorList>
    </citation>
    <scope>NUCLEOTIDE SEQUENCE [LARGE SCALE GENOMIC DNA]</scope>
    <source>
        <strain evidence="5">ATCC 25196</strain>
        <strain evidence="7">ATCC 25196 / NCIMB 11849 / C 71</strain>
    </source>
</reference>
<dbReference type="HOGENOM" id="CLU_679362_0_0_4"/>
<dbReference type="Gene3D" id="3.30.70.2390">
    <property type="match status" value="1"/>
</dbReference>
<evidence type="ECO:0000256" key="3">
    <source>
        <dbReference type="PROSITE-ProRule" id="PRU00339"/>
    </source>
</evidence>
<proteinExistence type="predicted"/>
<gene>
    <name evidence="5" type="ordered locus">Nmul_A2351</name>
    <name evidence="6" type="ORF">SAMN05216403_1164</name>
</gene>
<dbReference type="RefSeq" id="WP_011381643.1">
    <property type="nucleotide sequence ID" value="NC_007614.1"/>
</dbReference>
<protein>
    <submittedName>
        <fullName evidence="6">Tetratricopeptide repeat-containing protein</fullName>
    </submittedName>
</protein>
<dbReference type="PROSITE" id="PS51257">
    <property type="entry name" value="PROKAR_LIPOPROTEIN"/>
    <property type="match status" value="1"/>
</dbReference>
<dbReference type="Proteomes" id="UP000236751">
    <property type="component" value="Unassembled WGS sequence"/>
</dbReference>
<dbReference type="GO" id="GO:0046813">
    <property type="term" value="P:receptor-mediated virion attachment to host cell"/>
    <property type="evidence" value="ECO:0007669"/>
    <property type="project" value="TreeGrafter"/>
</dbReference>
<evidence type="ECO:0000313" key="8">
    <source>
        <dbReference type="Proteomes" id="UP000236751"/>
    </source>
</evidence>
<evidence type="ECO:0000256" key="2">
    <source>
        <dbReference type="ARBA" id="ARBA00022803"/>
    </source>
</evidence>
<sequence>MFRIKQLAWAMGCVSLMSGCTLYPWYQNKAGQAVNVKPVMEVRHAIRSADALYQLGRYYQAKVDYAEAIAAYEKALEADPRHVEAHNGLGVAHCLLDRHELALQYFRKAIGMAPLAAHLHNNLGYAHLVHGQEAEAVSAFERALLLEPHNQRARRHLAAVYKKAGLHDKAAALTVAPSGAPVGATKAPPTAPIPTPAPGTPAGTPAGIPSAAISAISPPMAAAPGEKQKLSCSAAARLLQVTPGVFEFRMAETEAMTAMPSGKIIGRTAPPQDSGKFSGQDIRIEVSNGNGLPGMARQVSDFLQQNGFARARLTDRQPYQQALTEIHYRPGHSGVAEEISRLMPGGSGVPTVESYNLRRDIHVRVMLGKDAVRQVAHLESPQKVQIAQGTAGAVE</sequence>
<dbReference type="EMBL" id="CP000103">
    <property type="protein sequence ID" value="ABB75642.1"/>
    <property type="molecule type" value="Genomic_DNA"/>
</dbReference>
<dbReference type="InterPro" id="IPR019734">
    <property type="entry name" value="TPR_rpt"/>
</dbReference>
<dbReference type="KEGG" id="nmu:Nmul_A2351"/>
<dbReference type="PANTHER" id="PTHR44858:SF1">
    <property type="entry name" value="UDP-N-ACETYLGLUCOSAMINE--PEPTIDE N-ACETYLGLUCOSAMINYLTRANSFERASE SPINDLY-RELATED"/>
    <property type="match status" value="1"/>
</dbReference>
<dbReference type="SMART" id="SM00028">
    <property type="entry name" value="TPR"/>
    <property type="match status" value="3"/>
</dbReference>
<dbReference type="SUPFAM" id="SSF48452">
    <property type="entry name" value="TPR-like"/>
    <property type="match status" value="1"/>
</dbReference>
<dbReference type="STRING" id="323848.Nmul_A2351"/>
<dbReference type="Pfam" id="PF07719">
    <property type="entry name" value="TPR_2"/>
    <property type="match status" value="1"/>
</dbReference>
<feature type="domain" description="LytR/CpsA/Psr regulator C-terminal" evidence="4">
    <location>
        <begin position="281"/>
        <end position="370"/>
    </location>
</feature>
<dbReference type="Proteomes" id="UP000002718">
    <property type="component" value="Chromosome"/>
</dbReference>
<keyword evidence="1" id="KW-0677">Repeat</keyword>